<proteinExistence type="predicted"/>
<evidence type="ECO:0000256" key="1">
    <source>
        <dbReference type="SAM" id="MobiDB-lite"/>
    </source>
</evidence>
<dbReference type="AlphaFoldDB" id="A0A3P6FMN0"/>
<organism evidence="2">
    <name type="scientific">Brassica oleracea</name>
    <name type="common">Wild cabbage</name>
    <dbReference type="NCBI Taxonomy" id="3712"/>
    <lineage>
        <taxon>Eukaryota</taxon>
        <taxon>Viridiplantae</taxon>
        <taxon>Streptophyta</taxon>
        <taxon>Embryophyta</taxon>
        <taxon>Tracheophyta</taxon>
        <taxon>Spermatophyta</taxon>
        <taxon>Magnoliopsida</taxon>
        <taxon>eudicotyledons</taxon>
        <taxon>Gunneridae</taxon>
        <taxon>Pentapetalae</taxon>
        <taxon>rosids</taxon>
        <taxon>malvids</taxon>
        <taxon>Brassicales</taxon>
        <taxon>Brassicaceae</taxon>
        <taxon>Brassiceae</taxon>
        <taxon>Brassica</taxon>
    </lineage>
</organism>
<name>A0A3P6FMN0_BRAOL</name>
<protein>
    <submittedName>
        <fullName evidence="2">Uncharacterized protein</fullName>
    </submittedName>
</protein>
<gene>
    <name evidence="2" type="ORF">BOLC5T34422H</name>
</gene>
<accession>A0A3P6FMN0</accession>
<evidence type="ECO:0000313" key="2">
    <source>
        <dbReference type="EMBL" id="VDD46875.1"/>
    </source>
</evidence>
<reference evidence="2" key="1">
    <citation type="submission" date="2018-11" db="EMBL/GenBank/DDBJ databases">
        <authorList>
            <consortium name="Genoscope - CEA"/>
            <person name="William W."/>
        </authorList>
    </citation>
    <scope>NUCLEOTIDE SEQUENCE</scope>
</reference>
<sequence>MNRNFFSGMAVDQESSTESLHHIPEAKPLVMSSQVEDGVQETVVTVAFTVRS</sequence>
<dbReference type="EMBL" id="LR031877">
    <property type="protein sequence ID" value="VDD46875.1"/>
    <property type="molecule type" value="Genomic_DNA"/>
</dbReference>
<feature type="region of interest" description="Disordered" evidence="1">
    <location>
        <begin position="1"/>
        <end position="20"/>
    </location>
</feature>